<feature type="transmembrane region" description="Helical" evidence="8">
    <location>
        <begin position="267"/>
        <end position="288"/>
    </location>
</feature>
<dbReference type="Proteomes" id="UP000594459">
    <property type="component" value="Chromosome"/>
</dbReference>
<proteinExistence type="inferred from homology"/>
<keyword evidence="4 8" id="KW-0812">Transmembrane</keyword>
<sequence>MLRQKLPDSKPRTSKEDLRIRLYLFQGLGDIAVVLGSFLLAGGLYMGQWPSHFALAMSYAYIPLFVIMSVYQRSYSIPALYDVRYAVGRATLALVTSALLCFVVIFYAQANEKFSRVMFSMALVSSWMGISVIRWITHELIEKYYSGAASNVLIVHDGGPHVEVKGAQYMSTEDLPVHLARYEPESLDVFGRLFRTMDRVIVSCSVERRLDWAEILRAAGVRGEVVSQSLEELGALALERENGWVSVVISTGPLGLRDRFIKRIMDVAITIPALILLSPIMLITAVAIKLEDGGPIFFVQERMGRSNCLFKMLKFRSMSVGDLDVRGDRSTSRTDSRVTRVGSFIRKTSIDELPQLINVLRSEMSIVGPRPHALGSQAGDKLFWEIHSDYWQRHSLKPGLTGLAQVRGFRGATETEGHLTDRLTADLEYIRNWSPMGDIRIMLATARVLIHPNAY</sequence>
<evidence type="ECO:0000256" key="8">
    <source>
        <dbReference type="SAM" id="Phobius"/>
    </source>
</evidence>
<dbReference type="GO" id="GO:0016780">
    <property type="term" value="F:phosphotransferase activity, for other substituted phosphate groups"/>
    <property type="evidence" value="ECO:0007669"/>
    <property type="project" value="TreeGrafter"/>
</dbReference>
<dbReference type="NCBIfam" id="TIGR03025">
    <property type="entry name" value="EPS_sugtrans"/>
    <property type="match status" value="1"/>
</dbReference>
<protein>
    <submittedName>
        <fullName evidence="10">Exopolysaccharide biosynthesis polyprenyl glycosylphosphotransferase</fullName>
    </submittedName>
</protein>
<organism evidence="10 11">
    <name type="scientific">Qipengyuania soli</name>
    <dbReference type="NCBI Taxonomy" id="2782568"/>
    <lineage>
        <taxon>Bacteria</taxon>
        <taxon>Pseudomonadati</taxon>
        <taxon>Pseudomonadota</taxon>
        <taxon>Alphaproteobacteria</taxon>
        <taxon>Sphingomonadales</taxon>
        <taxon>Erythrobacteraceae</taxon>
        <taxon>Qipengyuania</taxon>
    </lineage>
</organism>
<evidence type="ECO:0000256" key="3">
    <source>
        <dbReference type="ARBA" id="ARBA00022679"/>
    </source>
</evidence>
<feature type="transmembrane region" description="Helical" evidence="8">
    <location>
        <begin position="116"/>
        <end position="136"/>
    </location>
</feature>
<dbReference type="EMBL" id="CP064654">
    <property type="protein sequence ID" value="QPC97721.1"/>
    <property type="molecule type" value="Genomic_DNA"/>
</dbReference>
<dbReference type="PANTHER" id="PTHR30576">
    <property type="entry name" value="COLANIC BIOSYNTHESIS UDP-GLUCOSE LIPID CARRIER TRANSFERASE"/>
    <property type="match status" value="1"/>
</dbReference>
<evidence type="ECO:0000256" key="5">
    <source>
        <dbReference type="ARBA" id="ARBA00022989"/>
    </source>
</evidence>
<keyword evidence="5 8" id="KW-1133">Transmembrane helix</keyword>
<dbReference type="GO" id="GO:0016020">
    <property type="term" value="C:membrane"/>
    <property type="evidence" value="ECO:0007669"/>
    <property type="project" value="UniProtKB-SubCell"/>
</dbReference>
<keyword evidence="3 10" id="KW-0808">Transferase</keyword>
<evidence type="ECO:0000259" key="9">
    <source>
        <dbReference type="Pfam" id="PF02397"/>
    </source>
</evidence>
<evidence type="ECO:0000313" key="10">
    <source>
        <dbReference type="EMBL" id="QPC97721.1"/>
    </source>
</evidence>
<feature type="transmembrane region" description="Helical" evidence="8">
    <location>
        <begin position="20"/>
        <end position="46"/>
    </location>
</feature>
<evidence type="ECO:0000256" key="4">
    <source>
        <dbReference type="ARBA" id="ARBA00022692"/>
    </source>
</evidence>
<dbReference type="PANTHER" id="PTHR30576:SF0">
    <property type="entry name" value="UNDECAPRENYL-PHOSPHATE N-ACETYLGALACTOSAMINYL 1-PHOSPHATE TRANSFERASE-RELATED"/>
    <property type="match status" value="1"/>
</dbReference>
<dbReference type="Pfam" id="PF02397">
    <property type="entry name" value="Bac_transf"/>
    <property type="match status" value="1"/>
</dbReference>
<dbReference type="InterPro" id="IPR003362">
    <property type="entry name" value="Bact_transf"/>
</dbReference>
<comment type="similarity">
    <text evidence="2">Belongs to the bacterial sugar transferase family.</text>
</comment>
<keyword evidence="11" id="KW-1185">Reference proteome</keyword>
<keyword evidence="6 8" id="KW-0472">Membrane</keyword>
<evidence type="ECO:0000256" key="1">
    <source>
        <dbReference type="ARBA" id="ARBA00004141"/>
    </source>
</evidence>
<feature type="domain" description="Bacterial sugar transferase" evidence="9">
    <location>
        <begin position="262"/>
        <end position="450"/>
    </location>
</feature>
<accession>A0A7S8F256</accession>
<dbReference type="RefSeq" id="WP_200980733.1">
    <property type="nucleotide sequence ID" value="NZ_CP064654.1"/>
</dbReference>
<feature type="transmembrane region" description="Helical" evidence="8">
    <location>
        <begin position="52"/>
        <end position="71"/>
    </location>
</feature>
<dbReference type="KEGG" id="qso:IRL76_07310"/>
<comment type="subcellular location">
    <subcellularLocation>
        <location evidence="1">Membrane</location>
        <topology evidence="1">Multi-pass membrane protein</topology>
    </subcellularLocation>
</comment>
<gene>
    <name evidence="10" type="ORF">IRL76_07310</name>
</gene>
<keyword evidence="7" id="KW-0270">Exopolysaccharide synthesis</keyword>
<evidence type="ECO:0000313" key="11">
    <source>
        <dbReference type="Proteomes" id="UP000594459"/>
    </source>
</evidence>
<dbReference type="AlphaFoldDB" id="A0A7S8F256"/>
<evidence type="ECO:0000256" key="2">
    <source>
        <dbReference type="ARBA" id="ARBA00006464"/>
    </source>
</evidence>
<name>A0A7S8F256_9SPHN</name>
<feature type="transmembrane region" description="Helical" evidence="8">
    <location>
        <begin position="92"/>
        <end position="110"/>
    </location>
</feature>
<evidence type="ECO:0000256" key="7">
    <source>
        <dbReference type="ARBA" id="ARBA00023169"/>
    </source>
</evidence>
<reference evidence="10 11" key="1">
    <citation type="submission" date="2020-11" db="EMBL/GenBank/DDBJ databases">
        <title>The genome sequence of Erythrobacter sp. 6D36.</title>
        <authorList>
            <person name="Liu Y."/>
        </authorList>
    </citation>
    <scope>NUCLEOTIDE SEQUENCE [LARGE SCALE GENOMIC DNA]</scope>
    <source>
        <strain evidence="10 11">6D36</strain>
    </source>
</reference>
<dbReference type="InterPro" id="IPR017475">
    <property type="entry name" value="EPS_sugar_tfrase"/>
</dbReference>
<dbReference type="GO" id="GO:0000271">
    <property type="term" value="P:polysaccharide biosynthetic process"/>
    <property type="evidence" value="ECO:0007669"/>
    <property type="project" value="UniProtKB-KW"/>
</dbReference>
<evidence type="ECO:0000256" key="6">
    <source>
        <dbReference type="ARBA" id="ARBA00023136"/>
    </source>
</evidence>